<evidence type="ECO:0000313" key="1">
    <source>
        <dbReference type="EMBL" id="CTQ41228.1"/>
    </source>
</evidence>
<reference evidence="1 2" key="2">
    <citation type="journal article" date="2013" name="PLoS ONE">
        <title>Whole genome mapping and re-organization of the nuclear and mitochondrial genomes of Babesia microti isolates.</title>
        <authorList>
            <person name="Cornillot E."/>
            <person name="Dassouli A."/>
            <person name="Garg A."/>
            <person name="Pachikara N."/>
            <person name="Randazzo S."/>
            <person name="Depoix D."/>
            <person name="Carcy B."/>
            <person name="Delbecq S."/>
            <person name="Frutos R."/>
            <person name="Silva J.C."/>
            <person name="Sutton R."/>
            <person name="Krause P.J."/>
            <person name="Mamoun C.B."/>
        </authorList>
    </citation>
    <scope>NUCLEOTIDE SEQUENCE [LARGE SCALE GENOMIC DNA]</scope>
    <source>
        <strain evidence="1 2">RI</strain>
    </source>
</reference>
<dbReference type="AlphaFoldDB" id="A0A0K3ARF7"/>
<evidence type="ECO:0000313" key="2">
    <source>
        <dbReference type="Proteomes" id="UP000002899"/>
    </source>
</evidence>
<dbReference type="GeneID" id="24425271"/>
<name>A0A0K3ARF7_BABMR</name>
<organism evidence="1 2">
    <name type="scientific">Babesia microti (strain RI)</name>
    <dbReference type="NCBI Taxonomy" id="1133968"/>
    <lineage>
        <taxon>Eukaryota</taxon>
        <taxon>Sar</taxon>
        <taxon>Alveolata</taxon>
        <taxon>Apicomplexa</taxon>
        <taxon>Aconoidasida</taxon>
        <taxon>Piroplasmida</taxon>
        <taxon>Babesiidae</taxon>
        <taxon>Babesia</taxon>
    </lineage>
</organism>
<keyword evidence="2" id="KW-1185">Reference proteome</keyword>
<reference evidence="1 2" key="1">
    <citation type="journal article" date="2012" name="Nucleic Acids Res.">
        <title>Sequencing of the smallest Apicomplexan genome from the human pathogen Babesia microti.</title>
        <authorList>
            <person name="Cornillot E."/>
            <person name="Hadj-Kaddour K."/>
            <person name="Dassouli A."/>
            <person name="Noel B."/>
            <person name="Ranwez V."/>
            <person name="Vacherie B."/>
            <person name="Augagneur Y."/>
            <person name="Bres V."/>
            <person name="Duclos A."/>
            <person name="Randazzo S."/>
            <person name="Carcy B."/>
            <person name="Debierre-Grockiego F."/>
            <person name="Delbecq S."/>
            <person name="Moubri-Menage K."/>
            <person name="Shams-Eldin H."/>
            <person name="Usmani-Brown S."/>
            <person name="Bringaud F."/>
            <person name="Wincker P."/>
            <person name="Vivares C.P."/>
            <person name="Schwarz R.T."/>
            <person name="Schetters T.P."/>
            <person name="Krause P.J."/>
            <person name="Gorenflot A."/>
            <person name="Berry V."/>
            <person name="Barbe V."/>
            <person name="Ben Mamoun C."/>
        </authorList>
    </citation>
    <scope>NUCLEOTIDE SEQUENCE [LARGE SCALE GENOMIC DNA]</scope>
    <source>
        <strain evidence="1 2">RI</strain>
    </source>
</reference>
<protein>
    <submittedName>
        <fullName evidence="1">Uncharacterized protein</fullName>
    </submittedName>
</protein>
<dbReference type="VEuPathDB" id="PiroplasmaDB:BMR1_03g03140"/>
<dbReference type="RefSeq" id="XP_012649239.1">
    <property type="nucleotide sequence ID" value="XM_012793785.1"/>
</dbReference>
<dbReference type="EMBL" id="LN871598">
    <property type="protein sequence ID" value="CTQ41228.1"/>
    <property type="molecule type" value="Genomic_DNA"/>
</dbReference>
<dbReference type="Proteomes" id="UP000002899">
    <property type="component" value="Chromosome III"/>
</dbReference>
<reference evidence="1 2" key="3">
    <citation type="journal article" date="2016" name="Sci. Rep.">
        <title>Genome-wide diversity and gene expression profiling of Babesia microti isolates identify polymorphic genes that mediate host-pathogen interactions.</title>
        <authorList>
            <person name="Silva J.C."/>
            <person name="Cornillot E."/>
            <person name="McCracken C."/>
            <person name="Usmani-Brown S."/>
            <person name="Dwivedi A."/>
            <person name="Ifeonu O.O."/>
            <person name="Crabtree J."/>
            <person name="Gotia H.T."/>
            <person name="Virji A.Z."/>
            <person name="Reynes C."/>
            <person name="Colinge J."/>
            <person name="Kumar V."/>
            <person name="Lawres L."/>
            <person name="Pazzi J.E."/>
            <person name="Pablo J.V."/>
            <person name="Hung C."/>
            <person name="Brancato J."/>
            <person name="Kumari P."/>
            <person name="Orvis J."/>
            <person name="Tretina K."/>
            <person name="Chibucos M."/>
            <person name="Ott S."/>
            <person name="Sadzewicz L."/>
            <person name="Sengamalay N."/>
            <person name="Shetty A.C."/>
            <person name="Su Q."/>
            <person name="Tallon L."/>
            <person name="Fraser C.M."/>
            <person name="Frutos R."/>
            <person name="Molina D.M."/>
            <person name="Krause P.J."/>
            <person name="Ben Mamoun C."/>
        </authorList>
    </citation>
    <scope>NUCLEOTIDE SEQUENCE [LARGE SCALE GENOMIC DNA]</scope>
    <source>
        <strain evidence="1 2">RI</strain>
    </source>
</reference>
<proteinExistence type="predicted"/>
<accession>A0A0K3ARF7</accession>
<dbReference type="KEGG" id="bmic:BMR1_03g03140"/>
<gene>
    <name evidence="1" type="ORF">BMR1_03g03140</name>
</gene>
<sequence>MGTYLGFTVRNKYIAYCAIRNTSISKIGILQLNSANIHGDIATTCQLLRVKLLDSTVLTAIESKLNRANQLDKAIERCRIATILECQVNQTFNTKTQQIDPVQVRKSVSNAYKIKIISREDLHNFVAKNIPSFPILDKPEFNQGLSDAWAISYYLSSQQRKQQMMNDPKTIERLGNRLENDRIIATIRRSIGLETDEQVITNLNQIIESRRQKLFDKWLS</sequence>